<keyword evidence="3" id="KW-0804">Transcription</keyword>
<name>A0A917ZTG7_9ACTN</name>
<evidence type="ECO:0000256" key="2">
    <source>
        <dbReference type="ARBA" id="ARBA00023125"/>
    </source>
</evidence>
<comment type="caution">
    <text evidence="6">The sequence shown here is derived from an EMBL/GenBank/DDBJ whole genome shotgun (WGS) entry which is preliminary data.</text>
</comment>
<dbReference type="AlphaFoldDB" id="A0A917ZTG7"/>
<proteinExistence type="predicted"/>
<keyword evidence="2 4" id="KW-0238">DNA-binding</keyword>
<dbReference type="PANTHER" id="PTHR47506:SF7">
    <property type="entry name" value="TRANSCRIPTIONAL REGULATORY PROTEIN"/>
    <property type="match status" value="1"/>
</dbReference>
<gene>
    <name evidence="6" type="ORF">GCM10012280_43180</name>
</gene>
<accession>A0A917ZTG7</accession>
<feature type="domain" description="HTH tetR-type" evidence="5">
    <location>
        <begin position="1"/>
        <end position="53"/>
    </location>
</feature>
<evidence type="ECO:0000313" key="6">
    <source>
        <dbReference type="EMBL" id="GGO92603.1"/>
    </source>
</evidence>
<dbReference type="SUPFAM" id="SSF46689">
    <property type="entry name" value="Homeodomain-like"/>
    <property type="match status" value="1"/>
</dbReference>
<organism evidence="6 7">
    <name type="scientific">Wenjunlia tyrosinilytica</name>
    <dbReference type="NCBI Taxonomy" id="1544741"/>
    <lineage>
        <taxon>Bacteria</taxon>
        <taxon>Bacillati</taxon>
        <taxon>Actinomycetota</taxon>
        <taxon>Actinomycetes</taxon>
        <taxon>Kitasatosporales</taxon>
        <taxon>Streptomycetaceae</taxon>
        <taxon>Wenjunlia</taxon>
    </lineage>
</organism>
<dbReference type="Pfam" id="PF00440">
    <property type="entry name" value="TetR_N"/>
    <property type="match status" value="1"/>
</dbReference>
<reference evidence="6" key="2">
    <citation type="submission" date="2020-09" db="EMBL/GenBank/DDBJ databases">
        <authorList>
            <person name="Sun Q."/>
            <person name="Zhou Y."/>
        </authorList>
    </citation>
    <scope>NUCLEOTIDE SEQUENCE</scope>
    <source>
        <strain evidence="6">CGMCC 4.7201</strain>
    </source>
</reference>
<dbReference type="EMBL" id="BMMS01000018">
    <property type="protein sequence ID" value="GGO92603.1"/>
    <property type="molecule type" value="Genomic_DNA"/>
</dbReference>
<evidence type="ECO:0000313" key="7">
    <source>
        <dbReference type="Proteomes" id="UP000641932"/>
    </source>
</evidence>
<evidence type="ECO:0000256" key="1">
    <source>
        <dbReference type="ARBA" id="ARBA00023015"/>
    </source>
</evidence>
<dbReference type="GO" id="GO:0003677">
    <property type="term" value="F:DNA binding"/>
    <property type="evidence" value="ECO:0007669"/>
    <property type="project" value="UniProtKB-UniRule"/>
</dbReference>
<dbReference type="InterPro" id="IPR001647">
    <property type="entry name" value="HTH_TetR"/>
</dbReference>
<evidence type="ECO:0000259" key="5">
    <source>
        <dbReference type="PROSITE" id="PS50977"/>
    </source>
</evidence>
<dbReference type="InterPro" id="IPR009057">
    <property type="entry name" value="Homeodomain-like_sf"/>
</dbReference>
<dbReference type="PROSITE" id="PS50977">
    <property type="entry name" value="HTH_TETR_2"/>
    <property type="match status" value="1"/>
</dbReference>
<dbReference type="Proteomes" id="UP000641932">
    <property type="component" value="Unassembled WGS sequence"/>
</dbReference>
<evidence type="ECO:0000256" key="4">
    <source>
        <dbReference type="PROSITE-ProRule" id="PRU00335"/>
    </source>
</evidence>
<feature type="DNA-binding region" description="H-T-H motif" evidence="4">
    <location>
        <begin position="16"/>
        <end position="35"/>
    </location>
</feature>
<dbReference type="PANTHER" id="PTHR47506">
    <property type="entry name" value="TRANSCRIPTIONAL REGULATORY PROTEIN"/>
    <property type="match status" value="1"/>
</dbReference>
<dbReference type="Gene3D" id="1.10.357.10">
    <property type="entry name" value="Tetracycline Repressor, domain 2"/>
    <property type="match status" value="1"/>
</dbReference>
<reference evidence="6" key="1">
    <citation type="journal article" date="2014" name="Int. J. Syst. Evol. Microbiol.">
        <title>Complete genome sequence of Corynebacterium casei LMG S-19264T (=DSM 44701T), isolated from a smear-ripened cheese.</title>
        <authorList>
            <consortium name="US DOE Joint Genome Institute (JGI-PGF)"/>
            <person name="Walter F."/>
            <person name="Albersmeier A."/>
            <person name="Kalinowski J."/>
            <person name="Ruckert C."/>
        </authorList>
    </citation>
    <scope>NUCLEOTIDE SEQUENCE</scope>
    <source>
        <strain evidence="6">CGMCC 4.7201</strain>
    </source>
</reference>
<protein>
    <submittedName>
        <fullName evidence="6">TetR family transcriptional regulator</fullName>
    </submittedName>
</protein>
<sequence length="185" mass="19943">MAALSALARGGVPAVAVDVLAKELAVTRGSFYWHFKNRDALLVAALETWERLATTEFIEALRQVADPLERARALFLEALGNEEIAGLEPAIVAQVDHPAVAEVLHRVTRTRIAFLAEIFTDLDFPPRAARHRAVTAYAAYLGWIELRRAAPETAPETLAEGERSAAAMEHLVELLTTGAPGPGAG</sequence>
<evidence type="ECO:0000256" key="3">
    <source>
        <dbReference type="ARBA" id="ARBA00023163"/>
    </source>
</evidence>
<keyword evidence="7" id="KW-1185">Reference proteome</keyword>
<keyword evidence="1" id="KW-0805">Transcription regulation</keyword>